<evidence type="ECO:0000256" key="3">
    <source>
        <dbReference type="ARBA" id="ARBA00022989"/>
    </source>
</evidence>
<keyword evidence="7" id="KW-1185">Reference proteome</keyword>
<feature type="transmembrane region" description="Helical" evidence="5">
    <location>
        <begin position="428"/>
        <end position="449"/>
    </location>
</feature>
<dbReference type="GO" id="GO:0016020">
    <property type="term" value="C:membrane"/>
    <property type="evidence" value="ECO:0007669"/>
    <property type="project" value="UniProtKB-SubCell"/>
</dbReference>
<dbReference type="EMBL" id="JAUKUA010000002">
    <property type="protein sequence ID" value="KAK0726002.1"/>
    <property type="molecule type" value="Genomic_DNA"/>
</dbReference>
<evidence type="ECO:0000256" key="1">
    <source>
        <dbReference type="ARBA" id="ARBA00004141"/>
    </source>
</evidence>
<evidence type="ECO:0000256" key="2">
    <source>
        <dbReference type="ARBA" id="ARBA00022692"/>
    </source>
</evidence>
<comment type="caution">
    <text evidence="6">The sequence shown here is derived from an EMBL/GenBank/DDBJ whole genome shotgun (WGS) entry which is preliminary data.</text>
</comment>
<dbReference type="Gene3D" id="1.20.58.340">
    <property type="entry name" value="Magnesium transport protein CorA, transmembrane region"/>
    <property type="match status" value="1"/>
</dbReference>
<evidence type="ECO:0008006" key="8">
    <source>
        <dbReference type="Google" id="ProtNLM"/>
    </source>
</evidence>
<evidence type="ECO:0000256" key="4">
    <source>
        <dbReference type="ARBA" id="ARBA00023136"/>
    </source>
</evidence>
<keyword evidence="4 5" id="KW-0472">Membrane</keyword>
<protein>
    <recommendedName>
        <fullName evidence="8">Mg2+ transporter protein, CorA-like/Zinc transport protein ZntB</fullName>
    </recommendedName>
</protein>
<evidence type="ECO:0000256" key="5">
    <source>
        <dbReference type="SAM" id="Phobius"/>
    </source>
</evidence>
<dbReference type="Proteomes" id="UP001172102">
    <property type="component" value="Unassembled WGS sequence"/>
</dbReference>
<keyword evidence="2 5" id="KW-0812">Transmembrane</keyword>
<comment type="subcellular location">
    <subcellularLocation>
        <location evidence="1">Membrane</location>
        <topology evidence="1">Multi-pass membrane protein</topology>
    </subcellularLocation>
</comment>
<dbReference type="AlphaFoldDB" id="A0AA40B1Z2"/>
<evidence type="ECO:0000313" key="7">
    <source>
        <dbReference type="Proteomes" id="UP001172102"/>
    </source>
</evidence>
<sequence>MDKFLFDRCLGKFEFAPEDAPVEMKYLELLNYNGQEPSPYDSGMHKLSVHDFDNFIARKGVFSTPSLEGTTSGHRLLIQDAVQDAKAFDQNVMSLTEKQYRTLTQEMRLPPQVAESSSVVGPFFWWRSWRDLTDPKSEFLRKNSGSRRYRVSKMVFRKSDVKWKGTSRGWEMALSYSFRTRITSGYIRGTESARIGIMVESLQACAKTASHPFLLPVLMLGSDLSPIESDQRVIRDTLRSLESAVGGGRYNIEPAEGYGPETDIKLDQINRELADLQCRVMWKRPQAWQSAVGRLNDATMRFWERLPEEDRRGRDLESLHMTIQARLDFTTVRLEGLESYTQVSLERLNIQREVMNSFISQRESRLSLAIAAQQQRLAHAAGRESTSMKTLTLLGAMFLPGAFLSSMFGTSFFDFGSDVHGRSVSPRVWIYFATSIPLTLLIVGAWWAFDQRHLKQANAEVSDDEMNRLENRVMKAIRTRTGARVMSEGPHLVHSSELHRQDHISDGNTDDGSRGIIRWLEPMTSWRQKSAAPLADEP</sequence>
<gene>
    <name evidence="6" type="ORF">B0H67DRAFT_144609</name>
</gene>
<evidence type="ECO:0000313" key="6">
    <source>
        <dbReference type="EMBL" id="KAK0726002.1"/>
    </source>
</evidence>
<organism evidence="6 7">
    <name type="scientific">Lasiosphaeris hirsuta</name>
    <dbReference type="NCBI Taxonomy" id="260670"/>
    <lineage>
        <taxon>Eukaryota</taxon>
        <taxon>Fungi</taxon>
        <taxon>Dikarya</taxon>
        <taxon>Ascomycota</taxon>
        <taxon>Pezizomycotina</taxon>
        <taxon>Sordariomycetes</taxon>
        <taxon>Sordariomycetidae</taxon>
        <taxon>Sordariales</taxon>
        <taxon>Lasiosphaeriaceae</taxon>
        <taxon>Lasiosphaeris</taxon>
    </lineage>
</organism>
<feature type="transmembrane region" description="Helical" evidence="5">
    <location>
        <begin position="391"/>
        <end position="408"/>
    </location>
</feature>
<proteinExistence type="predicted"/>
<dbReference type="InterPro" id="IPR045863">
    <property type="entry name" value="CorA_TM1_TM2"/>
</dbReference>
<accession>A0AA40B1Z2</accession>
<dbReference type="SUPFAM" id="SSF144083">
    <property type="entry name" value="Magnesium transport protein CorA, transmembrane region"/>
    <property type="match status" value="1"/>
</dbReference>
<keyword evidence="3 5" id="KW-1133">Transmembrane helix</keyword>
<name>A0AA40B1Z2_9PEZI</name>
<reference evidence="6" key="1">
    <citation type="submission" date="2023-06" db="EMBL/GenBank/DDBJ databases">
        <title>Genome-scale phylogeny and comparative genomics of the fungal order Sordariales.</title>
        <authorList>
            <consortium name="Lawrence Berkeley National Laboratory"/>
            <person name="Hensen N."/>
            <person name="Bonometti L."/>
            <person name="Westerberg I."/>
            <person name="Brannstrom I.O."/>
            <person name="Guillou S."/>
            <person name="Cros-Aarteil S."/>
            <person name="Calhoun S."/>
            <person name="Haridas S."/>
            <person name="Kuo A."/>
            <person name="Mondo S."/>
            <person name="Pangilinan J."/>
            <person name="Riley R."/>
            <person name="Labutti K."/>
            <person name="Andreopoulos B."/>
            <person name="Lipzen A."/>
            <person name="Chen C."/>
            <person name="Yanf M."/>
            <person name="Daum C."/>
            <person name="Ng V."/>
            <person name="Clum A."/>
            <person name="Steindorff A."/>
            <person name="Ohm R."/>
            <person name="Martin F."/>
            <person name="Silar P."/>
            <person name="Natvig D."/>
            <person name="Lalanne C."/>
            <person name="Gautier V."/>
            <person name="Ament-Velasquez S.L."/>
            <person name="Kruys A."/>
            <person name="Hutchinson M.I."/>
            <person name="Powell A.J."/>
            <person name="Barry K."/>
            <person name="Miller A.N."/>
            <person name="Grigoriev I.V."/>
            <person name="Debuchy R."/>
            <person name="Gladieux P."/>
            <person name="Thoren M.H."/>
            <person name="Johannesson H."/>
        </authorList>
    </citation>
    <scope>NUCLEOTIDE SEQUENCE</scope>
    <source>
        <strain evidence="6">SMH4607-1</strain>
    </source>
</reference>